<feature type="region of interest" description="Disordered" evidence="1">
    <location>
        <begin position="1"/>
        <end position="53"/>
    </location>
</feature>
<dbReference type="OrthoDB" id="9799970at2"/>
<dbReference type="Pfam" id="PF13539">
    <property type="entry name" value="Peptidase_M15_4"/>
    <property type="match status" value="1"/>
</dbReference>
<comment type="caution">
    <text evidence="3">The sequence shown here is derived from an EMBL/GenBank/DDBJ whole genome shotgun (WGS) entry which is preliminary data.</text>
</comment>
<protein>
    <recommendedName>
        <fullName evidence="2">Peptidase M15C domain-containing protein</fullName>
    </recommendedName>
</protein>
<dbReference type="Gene3D" id="3.30.1380.10">
    <property type="match status" value="1"/>
</dbReference>
<evidence type="ECO:0000259" key="2">
    <source>
        <dbReference type="Pfam" id="PF13539"/>
    </source>
</evidence>
<dbReference type="GO" id="GO:0008233">
    <property type="term" value="F:peptidase activity"/>
    <property type="evidence" value="ECO:0007669"/>
    <property type="project" value="InterPro"/>
</dbReference>
<dbReference type="InterPro" id="IPR039561">
    <property type="entry name" value="Peptidase_M15C"/>
</dbReference>
<dbReference type="Proteomes" id="UP000242444">
    <property type="component" value="Unassembled WGS sequence"/>
</dbReference>
<evidence type="ECO:0000256" key="1">
    <source>
        <dbReference type="SAM" id="MobiDB-lite"/>
    </source>
</evidence>
<dbReference type="SUPFAM" id="SSF55166">
    <property type="entry name" value="Hedgehog/DD-peptidase"/>
    <property type="match status" value="1"/>
</dbReference>
<dbReference type="EMBL" id="NKYE01000022">
    <property type="protein sequence ID" value="OZM70237.1"/>
    <property type="molecule type" value="Genomic_DNA"/>
</dbReference>
<proteinExistence type="predicted"/>
<evidence type="ECO:0000313" key="4">
    <source>
        <dbReference type="Proteomes" id="UP000242444"/>
    </source>
</evidence>
<dbReference type="AlphaFoldDB" id="A0A263CXT9"/>
<reference evidence="3 4" key="1">
    <citation type="submission" date="2017-07" db="EMBL/GenBank/DDBJ databases">
        <title>Amycolatopsis antarcticus sp. nov., isolated from the surface of an Antarcticus brown macroalga.</title>
        <authorList>
            <person name="Wang J."/>
            <person name="Leiva S."/>
            <person name="Huang J."/>
            <person name="Huang Y."/>
        </authorList>
    </citation>
    <scope>NUCLEOTIDE SEQUENCE [LARGE SCALE GENOMIC DNA]</scope>
    <source>
        <strain evidence="3 4">AU-G6</strain>
    </source>
</reference>
<name>A0A263CXT9_9PSEU</name>
<sequence length="275" mass="29063">MVAGCGTEQPSVPEPAPASGPASAPVTPQPGTSTSPVAPSPPPAPRWRVGAQPLPLRSDGYGQILSTPPELVDRALPTVDLLPPPEDGRYASTVQAVPSEVLARSTWQAECPVAAGELRYLTMSFWGFDGRPHTGEMLVGASAAQAVTAAFGTLFESRFPIEEMRVTRADELDAAPTGDGNNTSAFVCRPTRGARTWSAHAYGQAVDVNPFCNPYVKDDVVLPELASAYTDRSVERAGMIRPGDVATSAFGEAGWTWGGNWDDPKDIMHFSATGR</sequence>
<feature type="domain" description="Peptidase M15C" evidence="2">
    <location>
        <begin position="193"/>
        <end position="271"/>
    </location>
</feature>
<dbReference type="InterPro" id="IPR009045">
    <property type="entry name" value="Zn_M74/Hedgehog-like"/>
</dbReference>
<gene>
    <name evidence="3" type="ORF">CFN78_26335</name>
</gene>
<feature type="compositionally biased region" description="Low complexity" evidence="1">
    <location>
        <begin position="19"/>
        <end position="37"/>
    </location>
</feature>
<evidence type="ECO:0000313" key="3">
    <source>
        <dbReference type="EMBL" id="OZM70237.1"/>
    </source>
</evidence>
<organism evidence="3 4">
    <name type="scientific">Amycolatopsis antarctica</name>
    <dbReference type="NCBI Taxonomy" id="1854586"/>
    <lineage>
        <taxon>Bacteria</taxon>
        <taxon>Bacillati</taxon>
        <taxon>Actinomycetota</taxon>
        <taxon>Actinomycetes</taxon>
        <taxon>Pseudonocardiales</taxon>
        <taxon>Pseudonocardiaceae</taxon>
        <taxon>Amycolatopsis</taxon>
    </lineage>
</organism>
<accession>A0A263CXT9</accession>
<dbReference type="InParanoid" id="A0A263CXT9"/>
<keyword evidence="4" id="KW-1185">Reference proteome</keyword>